<accession>A0ABY2PS97</accession>
<proteinExistence type="predicted"/>
<dbReference type="Proteomes" id="UP000306790">
    <property type="component" value="Unassembled WGS sequence"/>
</dbReference>
<gene>
    <name evidence="1" type="ORF">DJ535_15895</name>
</gene>
<sequence>MEYPDIRGDISVRYVFNGARGVAILRGKITDNNGEILAVNQNVWFNFIRREDDYFLESENVASSTGSTTIHPLLERTLPNFYLKPKEPFYFSILRLNNSTWHFYTSRSPSVFCRK</sequence>
<comment type="caution">
    <text evidence="1">The sequence shown here is derived from an EMBL/GenBank/DDBJ whole genome shotgun (WGS) entry which is preliminary data.</text>
</comment>
<evidence type="ECO:0000313" key="1">
    <source>
        <dbReference type="EMBL" id="THE36512.1"/>
    </source>
</evidence>
<organism evidence="1 2">
    <name type="scientific">Citrobacter murliniae</name>
    <dbReference type="NCBI Taxonomy" id="67829"/>
    <lineage>
        <taxon>Bacteria</taxon>
        <taxon>Pseudomonadati</taxon>
        <taxon>Pseudomonadota</taxon>
        <taxon>Gammaproteobacteria</taxon>
        <taxon>Enterobacterales</taxon>
        <taxon>Enterobacteriaceae</taxon>
        <taxon>Citrobacter</taxon>
        <taxon>Citrobacter freundii complex</taxon>
    </lineage>
</organism>
<dbReference type="EMBL" id="QFVP01000010">
    <property type="protein sequence ID" value="THE36512.1"/>
    <property type="molecule type" value="Genomic_DNA"/>
</dbReference>
<keyword evidence="2" id="KW-1185">Reference proteome</keyword>
<evidence type="ECO:0000313" key="2">
    <source>
        <dbReference type="Proteomes" id="UP000306790"/>
    </source>
</evidence>
<reference evidence="1 2" key="1">
    <citation type="submission" date="2018-05" db="EMBL/GenBank/DDBJ databases">
        <title>Isolation and genomic analyses of lactose-positive bacteria from faecal samples of preterm neonates.</title>
        <authorList>
            <person name="Chen Y."/>
            <person name="Brook T.C."/>
            <person name="O'Neill I."/>
            <person name="Soe C.Z."/>
            <person name="Hall L.J."/>
            <person name="Hoyles L."/>
        </authorList>
    </citation>
    <scope>NUCLEOTIDE SEQUENCE [LARGE SCALE GENOMIC DNA]</scope>
    <source>
        <strain evidence="1 2">P080C CL</strain>
    </source>
</reference>
<name>A0ABY2PS97_9ENTR</name>
<protein>
    <submittedName>
        <fullName evidence="1">Uncharacterized protein</fullName>
    </submittedName>
</protein>